<sequence>MEARFKLFGNTVATSFVKRLTMASKVVDESTLPEATYELVKIRASQINGCGYCTDMHTKDAAHAGESTVRINLVAAWREATVFTEPERAALALTEEATRLADGGHVSESTWEQIRKHYDDDQIGALLAAIAMINAWNRLNAIARTPAGDYVPGQWA</sequence>
<name>A0ABV8VPH2_9NOCA</name>
<dbReference type="RefSeq" id="WP_378567516.1">
    <property type="nucleotide sequence ID" value="NZ_JBHSDL010000030.1"/>
</dbReference>
<reference evidence="3" key="1">
    <citation type="journal article" date="2019" name="Int. J. Syst. Evol. Microbiol.">
        <title>The Global Catalogue of Microorganisms (GCM) 10K type strain sequencing project: providing services to taxonomists for standard genome sequencing and annotation.</title>
        <authorList>
            <consortium name="The Broad Institute Genomics Platform"/>
            <consortium name="The Broad Institute Genome Sequencing Center for Infectious Disease"/>
            <person name="Wu L."/>
            <person name="Ma J."/>
        </authorList>
    </citation>
    <scope>NUCLEOTIDE SEQUENCE [LARGE SCALE GENOMIC DNA]</scope>
    <source>
        <strain evidence="3">IBRC-M 10490</strain>
    </source>
</reference>
<proteinExistence type="predicted"/>
<dbReference type="EMBL" id="JBHSDL010000030">
    <property type="protein sequence ID" value="MFC4377216.1"/>
    <property type="molecule type" value="Genomic_DNA"/>
</dbReference>
<dbReference type="Pfam" id="PF02627">
    <property type="entry name" value="CMD"/>
    <property type="match status" value="1"/>
</dbReference>
<evidence type="ECO:0000313" key="2">
    <source>
        <dbReference type="EMBL" id="MFC4377216.1"/>
    </source>
</evidence>
<dbReference type="PANTHER" id="PTHR34846:SF7">
    <property type="entry name" value="BLL7811 PROTEIN"/>
    <property type="match status" value="1"/>
</dbReference>
<evidence type="ECO:0000259" key="1">
    <source>
        <dbReference type="Pfam" id="PF02627"/>
    </source>
</evidence>
<dbReference type="InterPro" id="IPR029032">
    <property type="entry name" value="AhpD-like"/>
</dbReference>
<feature type="domain" description="Carboxymuconolactone decarboxylase-like" evidence="1">
    <location>
        <begin position="22"/>
        <end position="96"/>
    </location>
</feature>
<dbReference type="SUPFAM" id="SSF69118">
    <property type="entry name" value="AhpD-like"/>
    <property type="match status" value="1"/>
</dbReference>
<dbReference type="NCBIfam" id="TIGR00778">
    <property type="entry name" value="ahpD_dom"/>
    <property type="match status" value="1"/>
</dbReference>
<dbReference type="PANTHER" id="PTHR34846">
    <property type="entry name" value="4-CARBOXYMUCONOLACTONE DECARBOXYLASE FAMILY PROTEIN (AFU_ORTHOLOGUE AFUA_6G11590)"/>
    <property type="match status" value="1"/>
</dbReference>
<gene>
    <name evidence="2" type="ORF">ACFO5K_24350</name>
</gene>
<protein>
    <submittedName>
        <fullName evidence="2">Carboxymuconolactone decarboxylase family protein</fullName>
    </submittedName>
</protein>
<comment type="caution">
    <text evidence="2">The sequence shown here is derived from an EMBL/GenBank/DDBJ whole genome shotgun (WGS) entry which is preliminary data.</text>
</comment>
<dbReference type="Proteomes" id="UP001595844">
    <property type="component" value="Unassembled WGS sequence"/>
</dbReference>
<evidence type="ECO:0000313" key="3">
    <source>
        <dbReference type="Proteomes" id="UP001595844"/>
    </source>
</evidence>
<organism evidence="2 3">
    <name type="scientific">Nocardia halotolerans</name>
    <dbReference type="NCBI Taxonomy" id="1755878"/>
    <lineage>
        <taxon>Bacteria</taxon>
        <taxon>Bacillati</taxon>
        <taxon>Actinomycetota</taxon>
        <taxon>Actinomycetes</taxon>
        <taxon>Mycobacteriales</taxon>
        <taxon>Nocardiaceae</taxon>
        <taxon>Nocardia</taxon>
    </lineage>
</organism>
<dbReference type="InterPro" id="IPR003779">
    <property type="entry name" value="CMD-like"/>
</dbReference>
<dbReference type="Gene3D" id="1.20.1290.10">
    <property type="entry name" value="AhpD-like"/>
    <property type="match status" value="1"/>
</dbReference>
<keyword evidence="3" id="KW-1185">Reference proteome</keyword>
<accession>A0ABV8VPH2</accession>
<dbReference type="InterPro" id="IPR004675">
    <property type="entry name" value="AhpD_core"/>
</dbReference>